<dbReference type="EMBL" id="JAYKLX010000001">
    <property type="protein sequence ID" value="MEB3344341.1"/>
    <property type="molecule type" value="Genomic_DNA"/>
</dbReference>
<feature type="domain" description="GIY-YIG" evidence="1">
    <location>
        <begin position="20"/>
        <end position="99"/>
    </location>
</feature>
<dbReference type="InterPro" id="IPR035901">
    <property type="entry name" value="GIY-YIG_endonuc_sf"/>
</dbReference>
<evidence type="ECO:0000313" key="2">
    <source>
        <dbReference type="EMBL" id="MEB3344341.1"/>
    </source>
</evidence>
<accession>A0ABU5ZST2</accession>
<dbReference type="SUPFAM" id="SSF82771">
    <property type="entry name" value="GIY-YIG endonuclease"/>
    <property type="match status" value="1"/>
</dbReference>
<evidence type="ECO:0000259" key="1">
    <source>
        <dbReference type="PROSITE" id="PS50164"/>
    </source>
</evidence>
<dbReference type="Proteomes" id="UP001327027">
    <property type="component" value="Unassembled WGS sequence"/>
</dbReference>
<dbReference type="Gene3D" id="3.40.1440.10">
    <property type="entry name" value="GIY-YIG endonuclease"/>
    <property type="match status" value="1"/>
</dbReference>
<dbReference type="Pfam" id="PF01541">
    <property type="entry name" value="GIY-YIG"/>
    <property type="match status" value="1"/>
</dbReference>
<gene>
    <name evidence="2" type="ORF">U6A24_02655</name>
</gene>
<dbReference type="InterPro" id="IPR000305">
    <property type="entry name" value="GIY-YIG_endonuc"/>
</dbReference>
<sequence length="189" mass="22369">MEKSINQLNSGKIINRIAKAVWFVYVLLLENDKYYIGITTEIGRRFEEHQGQDYQGANWCKKYKPIKVIEEVETNTKRMKEALIVEDLVTLRYIKNYGYSNVRGGRYFGSDRKIKSKSRSHLNRGYIHMFHKLYEDYNIWVNELEKTGIFDFVNDSINAPRINMIITWAKQNGLDKGYILRRLQELASD</sequence>
<protein>
    <submittedName>
        <fullName evidence="2">GIY-YIG nuclease family protein</fullName>
    </submittedName>
</protein>
<reference evidence="2 3" key="1">
    <citation type="journal article" date="2013" name="Int. J. Syst. Evol. Microbiol.">
        <title>Aquimarina gracilis sp. nov., isolated from the gut microflora of a mussel, Mytilus coruscus, and emended description of Aquimarina spongiae.</title>
        <authorList>
            <person name="Park S.C."/>
            <person name="Choe H.N."/>
            <person name="Baik K.S."/>
            <person name="Seong C.N."/>
        </authorList>
    </citation>
    <scope>NUCLEOTIDE SEQUENCE [LARGE SCALE GENOMIC DNA]</scope>
    <source>
        <strain evidence="2 3">PSC32</strain>
    </source>
</reference>
<comment type="caution">
    <text evidence="2">The sequence shown here is derived from an EMBL/GenBank/DDBJ whole genome shotgun (WGS) entry which is preliminary data.</text>
</comment>
<proteinExistence type="predicted"/>
<evidence type="ECO:0000313" key="3">
    <source>
        <dbReference type="Proteomes" id="UP001327027"/>
    </source>
</evidence>
<organism evidence="2 3">
    <name type="scientific">Aquimarina gracilis</name>
    <dbReference type="NCBI Taxonomy" id="874422"/>
    <lineage>
        <taxon>Bacteria</taxon>
        <taxon>Pseudomonadati</taxon>
        <taxon>Bacteroidota</taxon>
        <taxon>Flavobacteriia</taxon>
        <taxon>Flavobacteriales</taxon>
        <taxon>Flavobacteriaceae</taxon>
        <taxon>Aquimarina</taxon>
    </lineage>
</organism>
<keyword evidence="3" id="KW-1185">Reference proteome</keyword>
<dbReference type="PROSITE" id="PS50164">
    <property type="entry name" value="GIY_YIG"/>
    <property type="match status" value="1"/>
</dbReference>
<name>A0ABU5ZST2_9FLAO</name>
<dbReference type="RefSeq" id="WP_324178388.1">
    <property type="nucleotide sequence ID" value="NZ_BAABAW010000016.1"/>
</dbReference>